<dbReference type="RefSeq" id="WP_189587134.1">
    <property type="nucleotide sequence ID" value="NZ_BMYV01000004.1"/>
</dbReference>
<comment type="similarity">
    <text evidence="2 6">Belongs to the universal ribosomal protein uL10 family.</text>
</comment>
<keyword evidence="3 6" id="KW-0689">Ribosomal protein</keyword>
<name>A0A918NKQ0_9PROT</name>
<evidence type="ECO:0000256" key="4">
    <source>
        <dbReference type="ARBA" id="ARBA00023274"/>
    </source>
</evidence>
<evidence type="ECO:0000313" key="8">
    <source>
        <dbReference type="Proteomes" id="UP000600865"/>
    </source>
</evidence>
<evidence type="ECO:0000256" key="2">
    <source>
        <dbReference type="ARBA" id="ARBA00008889"/>
    </source>
</evidence>
<evidence type="ECO:0000313" key="7">
    <source>
        <dbReference type="EMBL" id="GGX75872.1"/>
    </source>
</evidence>
<dbReference type="GO" id="GO:0070180">
    <property type="term" value="F:large ribosomal subunit rRNA binding"/>
    <property type="evidence" value="ECO:0007669"/>
    <property type="project" value="UniProtKB-UniRule"/>
</dbReference>
<dbReference type="InterPro" id="IPR047865">
    <property type="entry name" value="Ribosomal_uL10_bac_type"/>
</dbReference>
<dbReference type="Pfam" id="PF00466">
    <property type="entry name" value="Ribosomal_L10"/>
    <property type="match status" value="1"/>
</dbReference>
<evidence type="ECO:0000256" key="3">
    <source>
        <dbReference type="ARBA" id="ARBA00022980"/>
    </source>
</evidence>
<dbReference type="Proteomes" id="UP000600865">
    <property type="component" value="Unassembled WGS sequence"/>
</dbReference>
<comment type="function">
    <text evidence="1 6">Forms part of the ribosomal stalk, playing a central role in the interaction of the ribosome with GTP-bound translation factors.</text>
</comment>
<dbReference type="InterPro" id="IPR002363">
    <property type="entry name" value="Ribosomal_uL10_CS_bac"/>
</dbReference>
<dbReference type="EMBL" id="BMYV01000004">
    <property type="protein sequence ID" value="GGX75872.1"/>
    <property type="molecule type" value="Genomic_DNA"/>
</dbReference>
<keyword evidence="6" id="KW-0699">rRNA-binding</keyword>
<keyword evidence="6" id="KW-0694">RNA-binding</keyword>
<dbReference type="NCBIfam" id="NF000955">
    <property type="entry name" value="PRK00099.1-1"/>
    <property type="match status" value="1"/>
</dbReference>
<dbReference type="InterPro" id="IPR022973">
    <property type="entry name" value="Ribosomal_uL10_bac"/>
</dbReference>
<accession>A0A918NKQ0</accession>
<evidence type="ECO:0000256" key="1">
    <source>
        <dbReference type="ARBA" id="ARBA00002633"/>
    </source>
</evidence>
<dbReference type="SUPFAM" id="SSF160369">
    <property type="entry name" value="Ribosomal protein L10-like"/>
    <property type="match status" value="1"/>
</dbReference>
<keyword evidence="8" id="KW-1185">Reference proteome</keyword>
<organism evidence="7 8">
    <name type="scientific">Litorimonas cladophorae</name>
    <dbReference type="NCBI Taxonomy" id="1220491"/>
    <lineage>
        <taxon>Bacteria</taxon>
        <taxon>Pseudomonadati</taxon>
        <taxon>Pseudomonadota</taxon>
        <taxon>Alphaproteobacteria</taxon>
        <taxon>Maricaulales</taxon>
        <taxon>Robiginitomaculaceae</taxon>
    </lineage>
</organism>
<protein>
    <recommendedName>
        <fullName evidence="5 6">Large ribosomal subunit protein uL10</fullName>
    </recommendedName>
</protein>
<proteinExistence type="inferred from homology"/>
<dbReference type="PANTHER" id="PTHR11560">
    <property type="entry name" value="39S RIBOSOMAL PROTEIN L10, MITOCHONDRIAL"/>
    <property type="match status" value="1"/>
</dbReference>
<evidence type="ECO:0000256" key="5">
    <source>
        <dbReference type="ARBA" id="ARBA00035202"/>
    </source>
</evidence>
<dbReference type="AlphaFoldDB" id="A0A918NKQ0"/>
<dbReference type="HAMAP" id="MF_00362">
    <property type="entry name" value="Ribosomal_uL10"/>
    <property type="match status" value="1"/>
</dbReference>
<gene>
    <name evidence="6 7" type="primary">rplJ</name>
    <name evidence="7" type="ORF">GCM10011309_27380</name>
</gene>
<dbReference type="InterPro" id="IPR001790">
    <property type="entry name" value="Ribosomal_uL10"/>
</dbReference>
<dbReference type="CDD" id="cd05797">
    <property type="entry name" value="Ribosomal_L10"/>
    <property type="match status" value="1"/>
</dbReference>
<dbReference type="GO" id="GO:0003735">
    <property type="term" value="F:structural constituent of ribosome"/>
    <property type="evidence" value="ECO:0007669"/>
    <property type="project" value="InterPro"/>
</dbReference>
<evidence type="ECO:0000256" key="6">
    <source>
        <dbReference type="HAMAP-Rule" id="MF_00362"/>
    </source>
</evidence>
<dbReference type="Gene3D" id="3.30.70.1730">
    <property type="match status" value="1"/>
</dbReference>
<comment type="subunit">
    <text evidence="6">Part of the ribosomal stalk of the 50S ribosomal subunit. The N-terminus interacts with L11 and the large rRNA to form the base of the stalk. The C-terminus forms an elongated spine to which L12 dimers bind in a sequential fashion forming a multimeric L10(L12)X complex.</text>
</comment>
<comment type="caution">
    <text evidence="7">The sequence shown here is derived from an EMBL/GenBank/DDBJ whole genome shotgun (WGS) entry which is preliminary data.</text>
</comment>
<dbReference type="GO" id="GO:0015934">
    <property type="term" value="C:large ribosomal subunit"/>
    <property type="evidence" value="ECO:0007669"/>
    <property type="project" value="InterPro"/>
</dbReference>
<keyword evidence="4 6" id="KW-0687">Ribonucleoprotein</keyword>
<dbReference type="GO" id="GO:0006412">
    <property type="term" value="P:translation"/>
    <property type="evidence" value="ECO:0007669"/>
    <property type="project" value="UniProtKB-UniRule"/>
</dbReference>
<sequence>MDRSQKEIAVKELTEIFDGAGSVVMADYSGMTVAEMTELRAKLRERGATIRVVKNRLAKIAMKGKPFEAAAEKFTGPVAIAWAEDMISAPKVTVEYSKDSTVFDIIGGFMGEEIFDVSGVDALSKLPSREELISMSAQLLLAPVTSIASALTSQAGNIAGNIATIEEKAAA</sequence>
<reference evidence="7 8" key="1">
    <citation type="journal article" date="2014" name="Int. J. Syst. Evol. Microbiol.">
        <title>Complete genome sequence of Corynebacterium casei LMG S-19264T (=DSM 44701T), isolated from a smear-ripened cheese.</title>
        <authorList>
            <consortium name="US DOE Joint Genome Institute (JGI-PGF)"/>
            <person name="Walter F."/>
            <person name="Albersmeier A."/>
            <person name="Kalinowski J."/>
            <person name="Ruckert C."/>
        </authorList>
    </citation>
    <scope>NUCLEOTIDE SEQUENCE [LARGE SCALE GENOMIC DNA]</scope>
    <source>
        <strain evidence="7 8">KCTC 23968</strain>
    </source>
</reference>
<dbReference type="InterPro" id="IPR043141">
    <property type="entry name" value="Ribosomal_uL10-like_sf"/>
</dbReference>
<dbReference type="PROSITE" id="PS01109">
    <property type="entry name" value="RIBOSOMAL_L10"/>
    <property type="match status" value="1"/>
</dbReference>